<reference evidence="7" key="2">
    <citation type="submission" date="2014-03" db="EMBL/GenBank/DDBJ databases">
        <title>The whipworm genome and dual-species transcriptomics of an intimate host-pathogen interaction.</title>
        <authorList>
            <person name="Foth B.J."/>
            <person name="Tsai I.J."/>
            <person name="Reid A.J."/>
            <person name="Bancroft A.J."/>
            <person name="Nichol S."/>
            <person name="Tracey A."/>
            <person name="Holroyd N."/>
            <person name="Cotton J.A."/>
            <person name="Stanley E.J."/>
            <person name="Zarowiecki M."/>
            <person name="Liu J.Z."/>
            <person name="Huckvale T."/>
            <person name="Cooper P.J."/>
            <person name="Grencis R.K."/>
            <person name="Berriman M."/>
        </authorList>
    </citation>
    <scope>NUCLEOTIDE SEQUENCE [LARGE SCALE GENOMIC DNA]</scope>
</reference>
<evidence type="ECO:0000256" key="3">
    <source>
        <dbReference type="ARBA" id="ARBA00023242"/>
    </source>
</evidence>
<dbReference type="OrthoDB" id="9997163at2759"/>
<keyword evidence="3" id="KW-0539">Nucleus</keyword>
<dbReference type="EMBL" id="HG806305">
    <property type="protein sequence ID" value="CDW58297.1"/>
    <property type="molecule type" value="Genomic_DNA"/>
</dbReference>
<dbReference type="GO" id="GO:0000793">
    <property type="term" value="C:condensed chromosome"/>
    <property type="evidence" value="ECO:0007669"/>
    <property type="project" value="TreeGrafter"/>
</dbReference>
<evidence type="ECO:0000256" key="2">
    <source>
        <dbReference type="ARBA" id="ARBA00023125"/>
    </source>
</evidence>
<evidence type="ECO:0000313" key="7">
    <source>
        <dbReference type="EMBL" id="CDW58297.1"/>
    </source>
</evidence>
<dbReference type="AlphaFoldDB" id="A0A077ZD69"/>
<proteinExistence type="inferred from homology"/>
<dbReference type="STRING" id="36087.A0A077ZD69"/>
<organism evidence="7 8">
    <name type="scientific">Trichuris trichiura</name>
    <name type="common">Whipworm</name>
    <name type="synonym">Trichocephalus trichiurus</name>
    <dbReference type="NCBI Taxonomy" id="36087"/>
    <lineage>
        <taxon>Eukaryota</taxon>
        <taxon>Metazoa</taxon>
        <taxon>Ecdysozoa</taxon>
        <taxon>Nematoda</taxon>
        <taxon>Enoplea</taxon>
        <taxon>Dorylaimia</taxon>
        <taxon>Trichinellida</taxon>
        <taxon>Trichuridae</taxon>
        <taxon>Trichuris</taxon>
    </lineage>
</organism>
<dbReference type="PANTHER" id="PTHR47507">
    <property type="entry name" value="BARRIER TO AUTOINTEGRATION FACTOR 2"/>
    <property type="match status" value="1"/>
</dbReference>
<dbReference type="SUPFAM" id="SSF47798">
    <property type="entry name" value="Barrier-to-autointegration factor, BAF"/>
    <property type="match status" value="1"/>
</dbReference>
<dbReference type="InterPro" id="IPR004122">
    <property type="entry name" value="BAF_prot"/>
</dbReference>
<comment type="subunit">
    <text evidence="5">Interacts with emr-1 and lem-2. Interacts with lem-4l, leading to decreased phosphorylation by VRK1 and promoting dephosphorylation by protein phosphatase 2A (PP2A).</text>
</comment>
<dbReference type="PANTHER" id="PTHR47507:SF6">
    <property type="entry name" value="BARRIER-TO-AUTOINTEGRATION FACTOR"/>
    <property type="match status" value="1"/>
</dbReference>
<keyword evidence="8" id="KW-1185">Reference proteome</keyword>
<dbReference type="Proteomes" id="UP000030665">
    <property type="component" value="Unassembled WGS sequence"/>
</dbReference>
<dbReference type="InterPro" id="IPR051387">
    <property type="entry name" value="BAF"/>
</dbReference>
<dbReference type="InterPro" id="IPR036617">
    <property type="entry name" value="BAF_sf"/>
</dbReference>
<dbReference type="FunFam" id="1.10.150.40:FF:000005">
    <property type="entry name" value="Barrier-to-autointegration factor 1"/>
    <property type="match status" value="1"/>
</dbReference>
<evidence type="ECO:0000256" key="1">
    <source>
        <dbReference type="ARBA" id="ARBA00004123"/>
    </source>
</evidence>
<evidence type="ECO:0000256" key="5">
    <source>
        <dbReference type="ARBA" id="ARBA00064955"/>
    </source>
</evidence>
<dbReference type="Gene3D" id="1.10.150.40">
    <property type="entry name" value="Barrier-to-autointegration factor, BAF"/>
    <property type="match status" value="1"/>
</dbReference>
<dbReference type="GO" id="GO:0051276">
    <property type="term" value="P:chromosome organization"/>
    <property type="evidence" value="ECO:0007669"/>
    <property type="project" value="TreeGrafter"/>
</dbReference>
<evidence type="ECO:0000256" key="6">
    <source>
        <dbReference type="ARBA" id="ARBA00069025"/>
    </source>
</evidence>
<comment type="similarity">
    <text evidence="4">Belongs to the BAF family.</text>
</comment>
<name>A0A077ZD69_TRITR</name>
<dbReference type="SMART" id="SM01023">
    <property type="entry name" value="BAF"/>
    <property type="match status" value="1"/>
</dbReference>
<dbReference type="GO" id="GO:0003677">
    <property type="term" value="F:DNA binding"/>
    <property type="evidence" value="ECO:0007669"/>
    <property type="project" value="UniProtKB-KW"/>
</dbReference>
<keyword evidence="2" id="KW-0238">DNA-binding</keyword>
<gene>
    <name evidence="7" type="ORF">TTRE_0000660401</name>
</gene>
<protein>
    <recommendedName>
        <fullName evidence="6">Barrier-to-autointegration factor 1</fullName>
    </recommendedName>
</protein>
<dbReference type="GO" id="GO:0005634">
    <property type="term" value="C:nucleus"/>
    <property type="evidence" value="ECO:0007669"/>
    <property type="project" value="UniProtKB-SubCell"/>
</dbReference>
<dbReference type="Pfam" id="PF02961">
    <property type="entry name" value="SAM_BAF"/>
    <property type="match status" value="1"/>
</dbReference>
<accession>A0A077ZD69</accession>
<comment type="subcellular location">
    <subcellularLocation>
        <location evidence="1">Nucleus</location>
    </subcellularLocation>
</comment>
<evidence type="ECO:0000313" key="8">
    <source>
        <dbReference type="Proteomes" id="UP000030665"/>
    </source>
</evidence>
<sequence length="91" mass="10294">MTATTSIKHSDFVGEPMGEKDVDRVPGIGERYAKILRKEGFDKAYLLLGQFLILKQSEELFVTWVMDMGGLSRKHAEQCAKAFTEWVGQNL</sequence>
<reference evidence="7" key="1">
    <citation type="submission" date="2014-01" db="EMBL/GenBank/DDBJ databases">
        <authorList>
            <person name="Aslett M."/>
        </authorList>
    </citation>
    <scope>NUCLEOTIDE SEQUENCE</scope>
</reference>
<evidence type="ECO:0000256" key="4">
    <source>
        <dbReference type="ARBA" id="ARBA00038496"/>
    </source>
</evidence>